<evidence type="ECO:0000256" key="1">
    <source>
        <dbReference type="ARBA" id="ARBA00004651"/>
    </source>
</evidence>
<feature type="transmembrane region" description="Helical" evidence="7">
    <location>
        <begin position="243"/>
        <end position="265"/>
    </location>
</feature>
<evidence type="ECO:0000256" key="4">
    <source>
        <dbReference type="ARBA" id="ARBA00022692"/>
    </source>
</evidence>
<dbReference type="InterPro" id="IPR020846">
    <property type="entry name" value="MFS_dom"/>
</dbReference>
<evidence type="ECO:0000259" key="8">
    <source>
        <dbReference type="PROSITE" id="PS50850"/>
    </source>
</evidence>
<evidence type="ECO:0000313" key="12">
    <source>
        <dbReference type="Proteomes" id="UP000582213"/>
    </source>
</evidence>
<dbReference type="InterPro" id="IPR036259">
    <property type="entry name" value="MFS_trans_sf"/>
</dbReference>
<dbReference type="Pfam" id="PF07690">
    <property type="entry name" value="MFS_1"/>
    <property type="match status" value="1"/>
</dbReference>
<name>A0A650CK60_SULOH</name>
<keyword evidence="5 7" id="KW-1133">Transmembrane helix</keyword>
<feature type="transmembrane region" description="Helical" evidence="7">
    <location>
        <begin position="309"/>
        <end position="326"/>
    </location>
</feature>
<dbReference type="PANTHER" id="PTHR43045:SF1">
    <property type="entry name" value="SHIKIMATE TRANSPORTER"/>
    <property type="match status" value="1"/>
</dbReference>
<evidence type="ECO:0000313" key="10">
    <source>
        <dbReference type="EMBL" id="QGR18216.1"/>
    </source>
</evidence>
<dbReference type="PROSITE" id="PS50850">
    <property type="entry name" value="MFS"/>
    <property type="match status" value="1"/>
</dbReference>
<dbReference type="GeneID" id="42802424"/>
<keyword evidence="11" id="KW-1185">Reference proteome</keyword>
<organism evidence="10 11">
    <name type="scientific">Sulfurisphaera ohwakuensis</name>
    <dbReference type="NCBI Taxonomy" id="69656"/>
    <lineage>
        <taxon>Archaea</taxon>
        <taxon>Thermoproteota</taxon>
        <taxon>Thermoprotei</taxon>
        <taxon>Sulfolobales</taxon>
        <taxon>Sulfolobaceae</taxon>
        <taxon>Sulfurisphaera</taxon>
    </lineage>
</organism>
<dbReference type="PANTHER" id="PTHR43045">
    <property type="entry name" value="SHIKIMATE TRANSPORTER"/>
    <property type="match status" value="1"/>
</dbReference>
<evidence type="ECO:0000313" key="11">
    <source>
        <dbReference type="Proteomes" id="UP000427373"/>
    </source>
</evidence>
<proteinExistence type="predicted"/>
<dbReference type="GO" id="GO:0022857">
    <property type="term" value="F:transmembrane transporter activity"/>
    <property type="evidence" value="ECO:0007669"/>
    <property type="project" value="InterPro"/>
</dbReference>
<evidence type="ECO:0000256" key="2">
    <source>
        <dbReference type="ARBA" id="ARBA00022448"/>
    </source>
</evidence>
<gene>
    <name evidence="10" type="ORF">D1869_14230</name>
    <name evidence="9" type="ORF">HNQ62_002928</name>
</gene>
<dbReference type="Proteomes" id="UP000582213">
    <property type="component" value="Unassembled WGS sequence"/>
</dbReference>
<reference evidence="10 11" key="1">
    <citation type="submission" date="2019-10" db="EMBL/GenBank/DDBJ databases">
        <title>Genome Sequences from Six Type Strain Members of the Archaeal Family Sulfolobaceae: Acidianus ambivalens, Acidianus infernus, Metallosphaera prunae, Stygiolobus azoricus, Sulfolobus metallicus, and Sulfurisphaera ohwakuensis.</title>
        <authorList>
            <person name="Counts J.A."/>
            <person name="Kelly R.M."/>
        </authorList>
    </citation>
    <scope>NUCLEOTIDE SEQUENCE [LARGE SCALE GENOMIC DNA]</scope>
    <source>
        <strain evidence="10 11">TA-1</strain>
    </source>
</reference>
<keyword evidence="4 7" id="KW-0812">Transmembrane</keyword>
<dbReference type="OrthoDB" id="117970at2157"/>
<dbReference type="EMBL" id="CP045484">
    <property type="protein sequence ID" value="QGR18216.1"/>
    <property type="molecule type" value="Genomic_DNA"/>
</dbReference>
<feature type="domain" description="Major facilitator superfamily (MFS) profile" evidence="8">
    <location>
        <begin position="13"/>
        <end position="431"/>
    </location>
</feature>
<dbReference type="Gene3D" id="1.20.1250.20">
    <property type="entry name" value="MFS general substrate transporter like domains"/>
    <property type="match status" value="2"/>
</dbReference>
<dbReference type="KEGG" id="soh:D1869_14230"/>
<dbReference type="InterPro" id="IPR011701">
    <property type="entry name" value="MFS"/>
</dbReference>
<feature type="transmembrane region" description="Helical" evidence="7">
    <location>
        <begin position="150"/>
        <end position="177"/>
    </location>
</feature>
<feature type="transmembrane region" description="Helical" evidence="7">
    <location>
        <begin position="189"/>
        <end position="208"/>
    </location>
</feature>
<dbReference type="GO" id="GO:0005886">
    <property type="term" value="C:plasma membrane"/>
    <property type="evidence" value="ECO:0007669"/>
    <property type="project" value="UniProtKB-SubCell"/>
</dbReference>
<feature type="transmembrane region" description="Helical" evidence="7">
    <location>
        <begin position="332"/>
        <end position="360"/>
    </location>
</feature>
<dbReference type="InterPro" id="IPR005829">
    <property type="entry name" value="Sugar_transporter_CS"/>
</dbReference>
<keyword evidence="3" id="KW-1003">Cell membrane</keyword>
<dbReference type="Proteomes" id="UP000427373">
    <property type="component" value="Chromosome"/>
</dbReference>
<dbReference type="AlphaFoldDB" id="A0A650CK60"/>
<feature type="transmembrane region" description="Helical" evidence="7">
    <location>
        <begin position="109"/>
        <end position="129"/>
    </location>
</feature>
<keyword evidence="6 7" id="KW-0472">Membrane</keyword>
<evidence type="ECO:0000256" key="5">
    <source>
        <dbReference type="ARBA" id="ARBA00022989"/>
    </source>
</evidence>
<protein>
    <submittedName>
        <fullName evidence="9">MFS family permease</fullName>
    </submittedName>
    <submittedName>
        <fullName evidence="10">MFS transporter</fullName>
    </submittedName>
</protein>
<feature type="transmembrane region" description="Helical" evidence="7">
    <location>
        <begin position="49"/>
        <end position="74"/>
    </location>
</feature>
<dbReference type="EMBL" id="JACHFY010000047">
    <property type="protein sequence ID" value="MBB5255153.1"/>
    <property type="molecule type" value="Genomic_DNA"/>
</dbReference>
<accession>A0A650CK60</accession>
<feature type="transmembrane region" description="Helical" evidence="7">
    <location>
        <begin position="280"/>
        <end position="302"/>
    </location>
</feature>
<feature type="transmembrane region" description="Helical" evidence="7">
    <location>
        <begin position="86"/>
        <end position="103"/>
    </location>
</feature>
<evidence type="ECO:0000256" key="7">
    <source>
        <dbReference type="SAM" id="Phobius"/>
    </source>
</evidence>
<comment type="subcellular location">
    <subcellularLocation>
        <location evidence="1">Cell membrane</location>
        <topology evidence="1">Multi-pass membrane protein</topology>
    </subcellularLocation>
</comment>
<evidence type="ECO:0000313" key="9">
    <source>
        <dbReference type="EMBL" id="MBB5255153.1"/>
    </source>
</evidence>
<feature type="transmembrane region" description="Helical" evidence="7">
    <location>
        <begin position="21"/>
        <end position="43"/>
    </location>
</feature>
<reference evidence="9 12" key="2">
    <citation type="submission" date="2020-08" db="EMBL/GenBank/DDBJ databases">
        <title>Genomic Encyclopedia of Type Strains, Phase IV (KMG-IV): sequencing the most valuable type-strain genomes for metagenomic binning, comparative biology and taxonomic classification.</title>
        <authorList>
            <person name="Goeker M."/>
        </authorList>
    </citation>
    <scope>NUCLEOTIDE SEQUENCE [LARGE SCALE GENOMIC DNA]</scope>
    <source>
        <strain evidence="9 12">DSM 12421</strain>
    </source>
</reference>
<dbReference type="SUPFAM" id="SSF103473">
    <property type="entry name" value="MFS general substrate transporter"/>
    <property type="match status" value="1"/>
</dbReference>
<keyword evidence="2" id="KW-0813">Transport</keyword>
<evidence type="ECO:0000256" key="6">
    <source>
        <dbReference type="ARBA" id="ARBA00023136"/>
    </source>
</evidence>
<dbReference type="PROSITE" id="PS00217">
    <property type="entry name" value="SUGAR_TRANSPORT_2"/>
    <property type="match status" value="1"/>
</dbReference>
<feature type="transmembrane region" description="Helical" evidence="7">
    <location>
        <begin position="408"/>
        <end position="429"/>
    </location>
</feature>
<sequence length="445" mass="48749">MEPEKFNVDTTKAIVSQFIGFLLDSYDLTMILGIAPLLAKVLLPPESPLLATFNIILSYSLTIIFRPLGSAIFGNLGDKIGRRADLIITVLGLGLASALTSALPTYAQVGILSFILFVLIRIIVGIFAGGEYAAGHPFAMEWTPYKWRGLVSGIVQGGFSFGAGLAALVEAAFIGIYGVSGVENFAWRYVFLTALAPAVIALAVRLAMRETPVFEDVKKKNLVRKTPFLDLFRKPYRRDFFQVMLYMTGMFFFAYSLFAFVPAILQHMPSVFSVGTAEQIYYYGTYAAFAGAIIFGALSQYIGRRRLTIIWAIITFIISVPVYYLLFSSASVGNYILASIASVIIGLITQGPWGIIPIYLSERFKASMRSSGVGFGYSSGIFIGGWFSIYVPLMHNYLFKSIDTPTNVWFSTAVLLMIGAVLVGIGQYLGPETLGTKLVEEAQKV</sequence>
<feature type="transmembrane region" description="Helical" evidence="7">
    <location>
        <begin position="372"/>
        <end position="393"/>
    </location>
</feature>
<evidence type="ECO:0000256" key="3">
    <source>
        <dbReference type="ARBA" id="ARBA00022475"/>
    </source>
</evidence>
<dbReference type="RefSeq" id="WP_156015704.1">
    <property type="nucleotide sequence ID" value="NZ_CP045484.1"/>
</dbReference>